<dbReference type="InterPro" id="IPR034660">
    <property type="entry name" value="DinB/YfiT-like"/>
</dbReference>
<keyword evidence="1" id="KW-0805">Transcription regulation</keyword>
<evidence type="ECO:0000259" key="3">
    <source>
        <dbReference type="Pfam" id="PF11716"/>
    </source>
</evidence>
<keyword evidence="6" id="KW-1185">Reference proteome</keyword>
<dbReference type="RefSeq" id="WP_131760245.1">
    <property type="nucleotide sequence ID" value="NZ_CAACUY010000108.1"/>
</dbReference>
<reference evidence="6" key="1">
    <citation type="journal article" date="2019" name="Int. J. Syst. Evol. Microbiol.">
        <title>The Global Catalogue of Microorganisms (GCM) 10K type strain sequencing project: providing services to taxonomists for standard genome sequencing and annotation.</title>
        <authorList>
            <consortium name="The Broad Institute Genomics Platform"/>
            <consortium name="The Broad Institute Genome Sequencing Center for Infectious Disease"/>
            <person name="Wu L."/>
            <person name="Ma J."/>
        </authorList>
    </citation>
    <scope>NUCLEOTIDE SEQUENCE [LARGE SCALE GENOMIC DNA]</scope>
    <source>
        <strain evidence="6">JCM 9371</strain>
    </source>
</reference>
<evidence type="ECO:0000256" key="1">
    <source>
        <dbReference type="ARBA" id="ARBA00023015"/>
    </source>
</evidence>
<dbReference type="NCBIfam" id="TIGR03083">
    <property type="entry name" value="maleylpyruvate isomerase family mycothiol-dependent enzyme"/>
    <property type="match status" value="1"/>
</dbReference>
<organism evidence="5 6">
    <name type="scientific">Actinomadura fibrosa</name>
    <dbReference type="NCBI Taxonomy" id="111802"/>
    <lineage>
        <taxon>Bacteria</taxon>
        <taxon>Bacillati</taxon>
        <taxon>Actinomycetota</taxon>
        <taxon>Actinomycetes</taxon>
        <taxon>Streptosporangiales</taxon>
        <taxon>Thermomonosporaceae</taxon>
        <taxon>Actinomadura</taxon>
    </lineage>
</organism>
<dbReference type="Pfam" id="PF13490">
    <property type="entry name" value="zf-HC2"/>
    <property type="match status" value="1"/>
</dbReference>
<protein>
    <submittedName>
        <fullName evidence="5">Maleylpyruvate isomerase family mycothiol-dependent enzyme</fullName>
    </submittedName>
</protein>
<evidence type="ECO:0000259" key="4">
    <source>
        <dbReference type="Pfam" id="PF13490"/>
    </source>
</evidence>
<evidence type="ECO:0000313" key="5">
    <source>
        <dbReference type="EMBL" id="MFD0685299.1"/>
    </source>
</evidence>
<dbReference type="InterPro" id="IPR027383">
    <property type="entry name" value="Znf_put"/>
</dbReference>
<name>A0ABW2XFY9_9ACTN</name>
<feature type="domain" description="Mycothiol-dependent maleylpyruvate isomerase metal-binding" evidence="3">
    <location>
        <begin position="88"/>
        <end position="212"/>
    </location>
</feature>
<dbReference type="InterPro" id="IPR024344">
    <property type="entry name" value="MDMPI_metal-binding"/>
</dbReference>
<feature type="domain" description="Putative zinc-finger" evidence="4">
    <location>
        <begin position="7"/>
        <end position="39"/>
    </location>
</feature>
<dbReference type="Proteomes" id="UP001597063">
    <property type="component" value="Unassembled WGS sequence"/>
</dbReference>
<evidence type="ECO:0000313" key="6">
    <source>
        <dbReference type="Proteomes" id="UP001597063"/>
    </source>
</evidence>
<dbReference type="Pfam" id="PF11716">
    <property type="entry name" value="MDMPI_N"/>
    <property type="match status" value="1"/>
</dbReference>
<dbReference type="InterPro" id="IPR017517">
    <property type="entry name" value="Maleyloyr_isom"/>
</dbReference>
<dbReference type="Gene3D" id="1.20.120.450">
    <property type="entry name" value="dinb family like domain"/>
    <property type="match status" value="1"/>
</dbReference>
<comment type="caution">
    <text evidence="5">The sequence shown here is derived from an EMBL/GenBank/DDBJ whole genome shotgun (WGS) entry which is preliminary data.</text>
</comment>
<keyword evidence="5" id="KW-0413">Isomerase</keyword>
<dbReference type="SUPFAM" id="SSF109854">
    <property type="entry name" value="DinB/YfiT-like putative metalloenzymes"/>
    <property type="match status" value="1"/>
</dbReference>
<proteinExistence type="predicted"/>
<gene>
    <name evidence="5" type="ORF">ACFQZM_12390</name>
</gene>
<accession>A0ABW2XFY9</accession>
<keyword evidence="2" id="KW-0804">Transcription</keyword>
<sequence>MSATHEHVSSLLGAWALGACSDEETQAVIDHLAGCPACAEDSLMLGGTAELLGGVPPMPTLREQTLDSARARRRPAPSAPPYAAPYAAQVSMLDALLAEVSGETWSTNVIYDWSVQDVVAHLSATDSVVADQLDDDTNGPPDVNARTAATLSVERTREPQQTRDAWREQAEALCARLDEDGTRSVSLQLAMPVRSAIVARAFETWVHSRDIALATGLHLPSPLPTHLHAIASLGVHVLPDALAMREGRPVDGETVRVDLSGPGGGSWDLPLGPDAPGVPTVTLSLDATDFCLLAADRIPPDEVQADVAGDVPLGHRLLAAASTFAVP</sequence>
<dbReference type="GO" id="GO:0016853">
    <property type="term" value="F:isomerase activity"/>
    <property type="evidence" value="ECO:0007669"/>
    <property type="project" value="UniProtKB-KW"/>
</dbReference>
<dbReference type="EMBL" id="JBHTGP010000006">
    <property type="protein sequence ID" value="MFD0685299.1"/>
    <property type="molecule type" value="Genomic_DNA"/>
</dbReference>
<evidence type="ECO:0000256" key="2">
    <source>
        <dbReference type="ARBA" id="ARBA00023163"/>
    </source>
</evidence>
<dbReference type="InterPro" id="IPR041916">
    <property type="entry name" value="Anti_sigma_zinc_sf"/>
</dbReference>
<dbReference type="Gene3D" id="1.10.10.1320">
    <property type="entry name" value="Anti-sigma factor, zinc-finger domain"/>
    <property type="match status" value="1"/>
</dbReference>